<gene>
    <name evidence="1" type="ORF">NDU88_006190</name>
</gene>
<organism evidence="1 2">
    <name type="scientific">Pleurodeles waltl</name>
    <name type="common">Iberian ribbed newt</name>
    <dbReference type="NCBI Taxonomy" id="8319"/>
    <lineage>
        <taxon>Eukaryota</taxon>
        <taxon>Metazoa</taxon>
        <taxon>Chordata</taxon>
        <taxon>Craniata</taxon>
        <taxon>Vertebrata</taxon>
        <taxon>Euteleostomi</taxon>
        <taxon>Amphibia</taxon>
        <taxon>Batrachia</taxon>
        <taxon>Caudata</taxon>
        <taxon>Salamandroidea</taxon>
        <taxon>Salamandridae</taxon>
        <taxon>Pleurodelinae</taxon>
        <taxon>Pleurodeles</taxon>
    </lineage>
</organism>
<dbReference type="EMBL" id="JANPWB010000001">
    <property type="protein sequence ID" value="KAJ1218612.1"/>
    <property type="molecule type" value="Genomic_DNA"/>
</dbReference>
<protein>
    <submittedName>
        <fullName evidence="1">Uncharacterized protein</fullName>
    </submittedName>
</protein>
<reference evidence="1" key="1">
    <citation type="journal article" date="2022" name="bioRxiv">
        <title>Sequencing and chromosome-scale assembly of the giantPleurodeles waltlgenome.</title>
        <authorList>
            <person name="Brown T."/>
            <person name="Elewa A."/>
            <person name="Iarovenko S."/>
            <person name="Subramanian E."/>
            <person name="Araus A.J."/>
            <person name="Petzold A."/>
            <person name="Susuki M."/>
            <person name="Suzuki K.-i.T."/>
            <person name="Hayashi T."/>
            <person name="Toyoda A."/>
            <person name="Oliveira C."/>
            <person name="Osipova E."/>
            <person name="Leigh N.D."/>
            <person name="Simon A."/>
            <person name="Yun M.H."/>
        </authorList>
    </citation>
    <scope>NUCLEOTIDE SEQUENCE</scope>
    <source>
        <strain evidence="1">20211129_DDA</strain>
        <tissue evidence="1">Liver</tissue>
    </source>
</reference>
<keyword evidence="2" id="KW-1185">Reference proteome</keyword>
<sequence length="196" mass="20883">MRPTFFLQAGFDVGCHVPTPQALQSLGHSPTAAGASLDAFQGSLHIHIQFATALRFPAKAPLMLRPAQESQASRGVGLLFSECPSAGLQLRQHRATGYNCRKQPHGSQNHTASGSITGSTCGCHPVFSSCKPFNQFCTVASQINCLRYVSLINMPHVSSISDVCKGMHGSLMGFGSGTVELRYSAVRAHAQQATKI</sequence>
<comment type="caution">
    <text evidence="1">The sequence shown here is derived from an EMBL/GenBank/DDBJ whole genome shotgun (WGS) entry which is preliminary data.</text>
</comment>
<accession>A0AAV7X0Z9</accession>
<evidence type="ECO:0000313" key="1">
    <source>
        <dbReference type="EMBL" id="KAJ1218612.1"/>
    </source>
</evidence>
<dbReference type="Proteomes" id="UP001066276">
    <property type="component" value="Chromosome 1_1"/>
</dbReference>
<evidence type="ECO:0000313" key="2">
    <source>
        <dbReference type="Proteomes" id="UP001066276"/>
    </source>
</evidence>
<dbReference type="AlphaFoldDB" id="A0AAV7X0Z9"/>
<name>A0AAV7X0Z9_PLEWA</name>
<proteinExistence type="predicted"/>